<evidence type="ECO:0000256" key="2">
    <source>
        <dbReference type="SAM" id="SignalP"/>
    </source>
</evidence>
<feature type="transmembrane region" description="Helical" evidence="1">
    <location>
        <begin position="226"/>
        <end position="248"/>
    </location>
</feature>
<keyword evidence="1" id="KW-0812">Transmembrane</keyword>
<evidence type="ECO:0000313" key="5">
    <source>
        <dbReference type="Proteomes" id="UP000199119"/>
    </source>
</evidence>
<feature type="transmembrane region" description="Helical" evidence="1">
    <location>
        <begin position="196"/>
        <end position="214"/>
    </location>
</feature>
<dbReference type="SUPFAM" id="SSF55073">
    <property type="entry name" value="Nucleotide cyclase"/>
    <property type="match status" value="1"/>
</dbReference>
<dbReference type="EMBL" id="FONX01000003">
    <property type="protein sequence ID" value="SFE58472.1"/>
    <property type="molecule type" value="Genomic_DNA"/>
</dbReference>
<keyword evidence="1" id="KW-1133">Transmembrane helix</keyword>
<feature type="domain" description="GGDEF" evidence="3">
    <location>
        <begin position="451"/>
        <end position="584"/>
    </location>
</feature>
<dbReference type="Gene3D" id="2.60.40.2380">
    <property type="match status" value="1"/>
</dbReference>
<dbReference type="PANTHER" id="PTHR46663">
    <property type="entry name" value="DIGUANYLATE CYCLASE DGCT-RELATED"/>
    <property type="match status" value="1"/>
</dbReference>
<feature type="transmembrane region" description="Helical" evidence="1">
    <location>
        <begin position="349"/>
        <end position="371"/>
    </location>
</feature>
<dbReference type="Pfam" id="PF00990">
    <property type="entry name" value="GGDEF"/>
    <property type="match status" value="1"/>
</dbReference>
<evidence type="ECO:0000313" key="4">
    <source>
        <dbReference type="EMBL" id="SFE58472.1"/>
    </source>
</evidence>
<dbReference type="Pfam" id="PF07696">
    <property type="entry name" value="7TMR-DISMED2"/>
    <property type="match status" value="1"/>
</dbReference>
<evidence type="ECO:0000259" key="3">
    <source>
        <dbReference type="PROSITE" id="PS50887"/>
    </source>
</evidence>
<feature type="chain" id="PRO_5011635385" evidence="2">
    <location>
        <begin position="33"/>
        <end position="593"/>
    </location>
</feature>
<dbReference type="Pfam" id="PF07695">
    <property type="entry name" value="7TMR-DISM_7TM"/>
    <property type="match status" value="1"/>
</dbReference>
<dbReference type="OrthoDB" id="5289013at2"/>
<feature type="transmembrane region" description="Helical" evidence="1">
    <location>
        <begin position="377"/>
        <end position="397"/>
    </location>
</feature>
<dbReference type="Gene3D" id="3.30.70.270">
    <property type="match status" value="1"/>
</dbReference>
<sequence length="593" mass="63980">MNGLHGIARHRATAWWLLAAWWLAALCSPAQADPAALRLQPGAGVQNVWPAVTLLADATHAMTVQDVWNHRGDFAPPAAPDGTLGLRKETVWLRLPLAVDPPPQDPWVAALGYGAMQEVDFYLVRDGQVLQHAARGYLRPATRQSLASRTPEMQLDLAGGQRYDLLIRVHTPGPMILPLSVSELPERSRASQREQLLQGLLNGLALCLILYSLVQWRGQREKLFAYYALLALGSAGFSLQFFGVGAQFLWPGQIWPERHFAILSGFVALVGSFLFLSHALASDAPRSRYARGMRAGAALMAVAAVAHVLELLSVQTATAIMSVFGLVPSAASMPRAFRRMRQGDPLGGVLLVGWAVYGLSAGIFAGVAQGLLPVNFWTLHSFQIGATLDMLIFLRVLGLRSAALRLAAHAALVERDTMRSLAHTDALTGLLNRRSMQLELQAALAQCAPDRLVAVYLLDLDGFKPVNDRYGHDVGDELLVAVAQRLRDVAGPSRQVARLGGDEFIVLASGLQRPEQAQALGSATLQAFRAPFALRRHGLHVGLSIGYALAPLDGIQAGDLIAQADRAMYRGKQAGKHRLHRAGEPGTALAAQA</sequence>
<dbReference type="AlphaFoldDB" id="A0A1I2BQS7"/>
<dbReference type="CDD" id="cd01949">
    <property type="entry name" value="GGDEF"/>
    <property type="match status" value="1"/>
</dbReference>
<dbReference type="SMART" id="SM00267">
    <property type="entry name" value="GGDEF"/>
    <property type="match status" value="1"/>
</dbReference>
<dbReference type="PROSITE" id="PS50887">
    <property type="entry name" value="GGDEF"/>
    <property type="match status" value="1"/>
</dbReference>
<dbReference type="NCBIfam" id="TIGR00254">
    <property type="entry name" value="GGDEF"/>
    <property type="match status" value="1"/>
</dbReference>
<dbReference type="Proteomes" id="UP000199119">
    <property type="component" value="Unassembled WGS sequence"/>
</dbReference>
<dbReference type="RefSeq" id="WP_092938426.1">
    <property type="nucleotide sequence ID" value="NZ_FONX01000003.1"/>
</dbReference>
<dbReference type="InterPro" id="IPR000160">
    <property type="entry name" value="GGDEF_dom"/>
</dbReference>
<feature type="transmembrane region" description="Helical" evidence="1">
    <location>
        <begin position="260"/>
        <end position="281"/>
    </location>
</feature>
<name>A0A1I2BQS7_9BURK</name>
<keyword evidence="1" id="KW-0472">Membrane</keyword>
<keyword evidence="2" id="KW-0732">Signal</keyword>
<dbReference type="InterPro" id="IPR011622">
    <property type="entry name" value="7TMR_DISM_rcpt_extracell_dom2"/>
</dbReference>
<proteinExistence type="predicted"/>
<dbReference type="InterPro" id="IPR052163">
    <property type="entry name" value="DGC-Regulatory_Protein"/>
</dbReference>
<keyword evidence="5" id="KW-1185">Reference proteome</keyword>
<feature type="signal peptide" evidence="2">
    <location>
        <begin position="1"/>
        <end position="32"/>
    </location>
</feature>
<dbReference type="STRING" id="1177982.SAMN04489711_103145"/>
<organism evidence="4 5">
    <name type="scientific">Paracidovorax wautersii</name>
    <dbReference type="NCBI Taxonomy" id="1177982"/>
    <lineage>
        <taxon>Bacteria</taxon>
        <taxon>Pseudomonadati</taxon>
        <taxon>Pseudomonadota</taxon>
        <taxon>Betaproteobacteria</taxon>
        <taxon>Burkholderiales</taxon>
        <taxon>Comamonadaceae</taxon>
        <taxon>Paracidovorax</taxon>
    </lineage>
</organism>
<dbReference type="InterPro" id="IPR011623">
    <property type="entry name" value="7TMR_DISM_rcpt_extracell_dom1"/>
</dbReference>
<dbReference type="PANTHER" id="PTHR46663:SF3">
    <property type="entry name" value="SLL0267 PROTEIN"/>
    <property type="match status" value="1"/>
</dbReference>
<dbReference type="InterPro" id="IPR029787">
    <property type="entry name" value="Nucleotide_cyclase"/>
</dbReference>
<accession>A0A1I2BQS7</accession>
<gene>
    <name evidence="4" type="ORF">SAMN04489711_103145</name>
</gene>
<dbReference type="InterPro" id="IPR043128">
    <property type="entry name" value="Rev_trsase/Diguanyl_cyclase"/>
</dbReference>
<protein>
    <submittedName>
        <fullName evidence="4">Diguanylate cyclase (GGDEF) domain-containing protein</fullName>
    </submittedName>
</protein>
<evidence type="ECO:0000256" key="1">
    <source>
        <dbReference type="SAM" id="Phobius"/>
    </source>
</evidence>
<reference evidence="5" key="1">
    <citation type="submission" date="2016-10" db="EMBL/GenBank/DDBJ databases">
        <authorList>
            <person name="Varghese N."/>
            <person name="Submissions S."/>
        </authorList>
    </citation>
    <scope>NUCLEOTIDE SEQUENCE [LARGE SCALE GENOMIC DNA]</scope>
    <source>
        <strain evidence="5">DSM 27981</strain>
    </source>
</reference>